<sequence length="142" mass="15417">MDDQTIPADPFACTATAEQPEQDNSYSADAVAVLKREILAETLDSESDKRDPERWTTSGRWSELDRLALSRAAIWIAHADGYGIGITEQEAADLSSRDQERIAPAARRIVRRLSETVTAPDADATAVTCSEALSGLLPDINT</sequence>
<dbReference type="RefSeq" id="WP_259972128.1">
    <property type="nucleotide sequence ID" value="NZ_CP081070.1"/>
</dbReference>
<evidence type="ECO:0000313" key="2">
    <source>
        <dbReference type="EMBL" id="UWQ54997.1"/>
    </source>
</evidence>
<name>A0A9Q9M1V9_LEICA</name>
<organism evidence="2 3">
    <name type="scientific">Leisingera caerulea</name>
    <name type="common">Phaeobacter caeruleus</name>
    <dbReference type="NCBI Taxonomy" id="506591"/>
    <lineage>
        <taxon>Bacteria</taxon>
        <taxon>Pseudomonadati</taxon>
        <taxon>Pseudomonadota</taxon>
        <taxon>Alphaproteobacteria</taxon>
        <taxon>Rhodobacterales</taxon>
        <taxon>Roseobacteraceae</taxon>
        <taxon>Leisingera</taxon>
    </lineage>
</organism>
<feature type="compositionally biased region" description="Polar residues" evidence="1">
    <location>
        <begin position="16"/>
        <end position="27"/>
    </location>
</feature>
<reference evidence="2" key="1">
    <citation type="submission" date="2021-08" db="EMBL/GenBank/DDBJ databases">
        <authorList>
            <person name="Nwanade C."/>
            <person name="Wang M."/>
            <person name="Masoudi A."/>
            <person name="Yu Z."/>
            <person name="Liu J."/>
        </authorList>
    </citation>
    <scope>NUCLEOTIDE SEQUENCE</scope>
    <source>
        <strain evidence="2">S122</strain>
    </source>
</reference>
<dbReference type="EMBL" id="CP081070">
    <property type="protein sequence ID" value="UWQ54997.1"/>
    <property type="molecule type" value="Genomic_DNA"/>
</dbReference>
<dbReference type="AlphaFoldDB" id="A0A9Q9M1V9"/>
<dbReference type="Proteomes" id="UP001058713">
    <property type="component" value="Chromosome"/>
</dbReference>
<evidence type="ECO:0000313" key="3">
    <source>
        <dbReference type="Proteomes" id="UP001058713"/>
    </source>
</evidence>
<dbReference type="KEGG" id="lcae:K3721_05540"/>
<gene>
    <name evidence="2" type="ORF">K3721_05540</name>
</gene>
<evidence type="ECO:0000256" key="1">
    <source>
        <dbReference type="SAM" id="MobiDB-lite"/>
    </source>
</evidence>
<protein>
    <submittedName>
        <fullName evidence="2">Uncharacterized protein</fullName>
    </submittedName>
</protein>
<proteinExistence type="predicted"/>
<feature type="region of interest" description="Disordered" evidence="1">
    <location>
        <begin position="1"/>
        <end position="27"/>
    </location>
</feature>
<accession>A0A9Q9M1V9</accession>